<reference evidence="1" key="1">
    <citation type="submission" date="2018-05" db="EMBL/GenBank/DDBJ databases">
        <authorList>
            <person name="Lanie J.A."/>
            <person name="Ng W.-L."/>
            <person name="Kazmierczak K.M."/>
            <person name="Andrzejewski T.M."/>
            <person name="Davidsen T.M."/>
            <person name="Wayne K.J."/>
            <person name="Tettelin H."/>
            <person name="Glass J.I."/>
            <person name="Rusch D."/>
            <person name="Podicherti R."/>
            <person name="Tsui H.-C.T."/>
            <person name="Winkler M.E."/>
        </authorList>
    </citation>
    <scope>NUCLEOTIDE SEQUENCE</scope>
</reference>
<protein>
    <submittedName>
        <fullName evidence="1">Uncharacterized protein</fullName>
    </submittedName>
</protein>
<organism evidence="1">
    <name type="scientific">marine metagenome</name>
    <dbReference type="NCBI Taxonomy" id="408172"/>
    <lineage>
        <taxon>unclassified sequences</taxon>
        <taxon>metagenomes</taxon>
        <taxon>ecological metagenomes</taxon>
    </lineage>
</organism>
<name>A0A383CS10_9ZZZZ</name>
<sequence>MNLSVTKRFAYGSAAIFLFLVSLPVLAAAGAKIKIDDTKYFQIGMG</sequence>
<evidence type="ECO:0000313" key="1">
    <source>
        <dbReference type="EMBL" id="SVE34982.1"/>
    </source>
</evidence>
<proteinExistence type="predicted"/>
<dbReference type="EMBL" id="UINC01211188">
    <property type="protein sequence ID" value="SVE34982.1"/>
    <property type="molecule type" value="Genomic_DNA"/>
</dbReference>
<feature type="non-terminal residue" evidence="1">
    <location>
        <position position="46"/>
    </location>
</feature>
<accession>A0A383CS10</accession>
<gene>
    <name evidence="1" type="ORF">METZ01_LOCUS487836</name>
</gene>
<dbReference type="AlphaFoldDB" id="A0A383CS10"/>